<sequence length="617" mass="71011">MSFLLKIINFTIFAVKLFNFSGGKPTKKKLENYLKLALSIMNWFKGLQQLTWKKFLLEYSAVFVGVLVGIPVGFKIRGTQELEQEALKSYWYMNIMGIDPSYRVLVTNMENLQNASLPPETFLAAAENVLSKIRELQPNEQTHPAAQFIKEYYDIMDKQWLSKSDRKHREQHKYDIMKTRKRRDMLLAHDLVDFKHTTSPDLRRLIRVDKMNYARQSQDVLRMQESYQSLLVPIQTWWKYQTGDDDVNASDMTNFKGNSNSNSNDNDDITIISNTSTLSDDQKWHRTSISALEKASEKRRQLQARVHADWDSSQSKMSAEEMQTLRMTKTATKTEIKTETKTEPETETETVETKQSDKEPQHNTKVINKGLTEEELMTIFDHAPYLGDWKRYEEIGDAFQQSFGDIDSLAFSKFNDNSINVNDLYVLTKQYDLGHTIVLPNDASLRFSRRTIRSIRVKYRQCNITPIDMNTNTNTNTNAIGGNDHYSSPLLQKSSSSTRDTLECKALQSSLQEFTKTHQSQWHTLLDQEVKPTTDYSIKVSQVQSTVDGEASAIDTHALRPSIHFLGGVQKCFSLTGCVNRVQGPVYPNHLYLRMRGSTVYSLPELVDDLHHSKAQL</sequence>
<evidence type="ECO:0000256" key="1">
    <source>
        <dbReference type="SAM" id="MobiDB-lite"/>
    </source>
</evidence>
<evidence type="ECO:0000313" key="3">
    <source>
        <dbReference type="Proteomes" id="UP000023152"/>
    </source>
</evidence>
<organism evidence="2 3">
    <name type="scientific">Reticulomyxa filosa</name>
    <dbReference type="NCBI Taxonomy" id="46433"/>
    <lineage>
        <taxon>Eukaryota</taxon>
        <taxon>Sar</taxon>
        <taxon>Rhizaria</taxon>
        <taxon>Retaria</taxon>
        <taxon>Foraminifera</taxon>
        <taxon>Monothalamids</taxon>
        <taxon>Reticulomyxidae</taxon>
        <taxon>Reticulomyxa</taxon>
    </lineage>
</organism>
<dbReference type="EMBL" id="ASPP01005013">
    <property type="protein sequence ID" value="ETO31304.1"/>
    <property type="molecule type" value="Genomic_DNA"/>
</dbReference>
<feature type="region of interest" description="Disordered" evidence="1">
    <location>
        <begin position="330"/>
        <end position="362"/>
    </location>
</feature>
<gene>
    <name evidence="2" type="ORF">RFI_05817</name>
</gene>
<protein>
    <submittedName>
        <fullName evidence="2">DENN domain-containing protein</fullName>
    </submittedName>
</protein>
<evidence type="ECO:0000313" key="2">
    <source>
        <dbReference type="EMBL" id="ETO31304.1"/>
    </source>
</evidence>
<comment type="caution">
    <text evidence="2">The sequence shown here is derived from an EMBL/GenBank/DDBJ whole genome shotgun (WGS) entry which is preliminary data.</text>
</comment>
<dbReference type="Proteomes" id="UP000023152">
    <property type="component" value="Unassembled WGS sequence"/>
</dbReference>
<name>X6NZN4_RETFI</name>
<keyword evidence="3" id="KW-1185">Reference proteome</keyword>
<proteinExistence type="predicted"/>
<feature type="compositionally biased region" description="Basic and acidic residues" evidence="1">
    <location>
        <begin position="332"/>
        <end position="344"/>
    </location>
</feature>
<dbReference type="AlphaFoldDB" id="X6NZN4"/>
<accession>X6NZN4</accession>
<reference evidence="2 3" key="1">
    <citation type="journal article" date="2013" name="Curr. Biol.">
        <title>The Genome of the Foraminiferan Reticulomyxa filosa.</title>
        <authorList>
            <person name="Glockner G."/>
            <person name="Hulsmann N."/>
            <person name="Schleicher M."/>
            <person name="Noegel A.A."/>
            <person name="Eichinger L."/>
            <person name="Gallinger C."/>
            <person name="Pawlowski J."/>
            <person name="Sierra R."/>
            <person name="Euteneuer U."/>
            <person name="Pillet L."/>
            <person name="Moustafa A."/>
            <person name="Platzer M."/>
            <person name="Groth M."/>
            <person name="Szafranski K."/>
            <person name="Schliwa M."/>
        </authorList>
    </citation>
    <scope>NUCLEOTIDE SEQUENCE [LARGE SCALE GENOMIC DNA]</scope>
</reference>
<feature type="compositionally biased region" description="Basic and acidic residues" evidence="1">
    <location>
        <begin position="351"/>
        <end position="362"/>
    </location>
</feature>